<feature type="domain" description="DDE-1" evidence="1">
    <location>
        <begin position="225"/>
        <end position="363"/>
    </location>
</feature>
<dbReference type="Pfam" id="PF03184">
    <property type="entry name" value="DDE_1"/>
    <property type="match status" value="1"/>
</dbReference>
<dbReference type="Proteomes" id="UP001162156">
    <property type="component" value="Unassembled WGS sequence"/>
</dbReference>
<name>A0AAV8XG00_9CUCU</name>
<dbReference type="Gene3D" id="3.30.420.10">
    <property type="entry name" value="Ribonuclease H-like superfamily/Ribonuclease H"/>
    <property type="match status" value="1"/>
</dbReference>
<evidence type="ECO:0000259" key="1">
    <source>
        <dbReference type="Pfam" id="PF03184"/>
    </source>
</evidence>
<keyword evidence="3" id="KW-1185">Reference proteome</keyword>
<accession>A0AAV8XG00</accession>
<dbReference type="InterPro" id="IPR036397">
    <property type="entry name" value="RNaseH_sf"/>
</dbReference>
<dbReference type="PANTHER" id="PTHR19303:SF71">
    <property type="entry name" value="ZINC FINGER PHD-TYPE DOMAIN-CONTAINING PROTEIN"/>
    <property type="match status" value="1"/>
</dbReference>
<dbReference type="PANTHER" id="PTHR19303">
    <property type="entry name" value="TRANSPOSON"/>
    <property type="match status" value="1"/>
</dbReference>
<dbReference type="InterPro" id="IPR004875">
    <property type="entry name" value="DDE_SF_endonuclease_dom"/>
</dbReference>
<sequence length="427" mass="48336">MPRTRIHKTDRSSKDTSLYERAYDQIVTRHLSIRAAAKEYGLSHVSLIRYKRKREAANTDYSKAIVSVGYNSCNRIFTKKQETLMADYIIKAAQMYNGCSPKEIRKLAYELTQKYDVKRPVQWDENGLASKDWFSSFMKRNKQLSIRCAQSTSLSRATNFNTTNVNMFFDNLARVMDREHFEAKDIYNLDETGITTVQKPDRIVAKKGMRQVGALTSAERGTLVTVTIAVNAIGNSTPPMFVFPRLRYQDQFVRDGPVGCIGAGNASGWMQEEEYIIFLKHFQKCTNCSLNQKVLLLLDNYSSHISISALDFCKENGIVVLSFPPHCSHKLQSLDRAVYGPLKKAVNSACDNWMRNNPSKTMSIYDIPGILKIALPLALTQTNIQAGFRCTGIFPFNRDIFTQLDFAPSSITDRPMRPPNTPPTGSL</sequence>
<proteinExistence type="predicted"/>
<dbReference type="InterPro" id="IPR050863">
    <property type="entry name" value="CenT-Element_Derived"/>
</dbReference>
<reference evidence="2" key="1">
    <citation type="journal article" date="2023" name="Insect Mol. Biol.">
        <title>Genome sequencing provides insights into the evolution of gene families encoding plant cell wall-degrading enzymes in longhorned beetles.</title>
        <authorList>
            <person name="Shin N.R."/>
            <person name="Okamura Y."/>
            <person name="Kirsch R."/>
            <person name="Pauchet Y."/>
        </authorList>
    </citation>
    <scope>NUCLEOTIDE SEQUENCE</scope>
    <source>
        <strain evidence="2">RBIC_L_NR</strain>
    </source>
</reference>
<protein>
    <recommendedName>
        <fullName evidence="1">DDE-1 domain-containing protein</fullName>
    </recommendedName>
</protein>
<evidence type="ECO:0000313" key="3">
    <source>
        <dbReference type="Proteomes" id="UP001162156"/>
    </source>
</evidence>
<dbReference type="GO" id="GO:0005634">
    <property type="term" value="C:nucleus"/>
    <property type="evidence" value="ECO:0007669"/>
    <property type="project" value="TreeGrafter"/>
</dbReference>
<gene>
    <name evidence="2" type="ORF">NQ314_011911</name>
</gene>
<evidence type="ECO:0000313" key="2">
    <source>
        <dbReference type="EMBL" id="KAJ8937365.1"/>
    </source>
</evidence>
<dbReference type="GO" id="GO:0003677">
    <property type="term" value="F:DNA binding"/>
    <property type="evidence" value="ECO:0007669"/>
    <property type="project" value="TreeGrafter"/>
</dbReference>
<dbReference type="AlphaFoldDB" id="A0AAV8XG00"/>
<dbReference type="EMBL" id="JANEYF010003320">
    <property type="protein sequence ID" value="KAJ8937365.1"/>
    <property type="molecule type" value="Genomic_DNA"/>
</dbReference>
<comment type="caution">
    <text evidence="2">The sequence shown here is derived from an EMBL/GenBank/DDBJ whole genome shotgun (WGS) entry which is preliminary data.</text>
</comment>
<organism evidence="2 3">
    <name type="scientific">Rhamnusium bicolor</name>
    <dbReference type="NCBI Taxonomy" id="1586634"/>
    <lineage>
        <taxon>Eukaryota</taxon>
        <taxon>Metazoa</taxon>
        <taxon>Ecdysozoa</taxon>
        <taxon>Arthropoda</taxon>
        <taxon>Hexapoda</taxon>
        <taxon>Insecta</taxon>
        <taxon>Pterygota</taxon>
        <taxon>Neoptera</taxon>
        <taxon>Endopterygota</taxon>
        <taxon>Coleoptera</taxon>
        <taxon>Polyphaga</taxon>
        <taxon>Cucujiformia</taxon>
        <taxon>Chrysomeloidea</taxon>
        <taxon>Cerambycidae</taxon>
        <taxon>Lepturinae</taxon>
        <taxon>Rhagiini</taxon>
        <taxon>Rhamnusium</taxon>
    </lineage>
</organism>